<comment type="caution">
    <text evidence="1">The sequence shown here is derived from an EMBL/GenBank/DDBJ whole genome shotgun (WGS) entry which is preliminary data.</text>
</comment>
<organism evidence="1 2">
    <name type="scientific">Spirosoma oryzae</name>
    <dbReference type="NCBI Taxonomy" id="1469603"/>
    <lineage>
        <taxon>Bacteria</taxon>
        <taxon>Pseudomonadati</taxon>
        <taxon>Bacteroidota</taxon>
        <taxon>Cytophagia</taxon>
        <taxon>Cytophagales</taxon>
        <taxon>Cytophagaceae</taxon>
        <taxon>Spirosoma</taxon>
    </lineage>
</organism>
<dbReference type="Proteomes" id="UP000238375">
    <property type="component" value="Unassembled WGS sequence"/>
</dbReference>
<gene>
    <name evidence="1" type="ORF">CLV58_109139</name>
</gene>
<evidence type="ECO:0000313" key="1">
    <source>
        <dbReference type="EMBL" id="PRY38412.1"/>
    </source>
</evidence>
<sequence>MIYQGISARQTYLRFNSASDLMNMLDYLNRESISYHRAPSRTQTVILVLGGMYPEEVLNQAISSHN</sequence>
<reference evidence="1 2" key="1">
    <citation type="submission" date="2018-03" db="EMBL/GenBank/DDBJ databases">
        <title>Genomic Encyclopedia of Archaeal and Bacterial Type Strains, Phase II (KMG-II): from individual species to whole genera.</title>
        <authorList>
            <person name="Goeker M."/>
        </authorList>
    </citation>
    <scope>NUCLEOTIDE SEQUENCE [LARGE SCALE GENOMIC DNA]</scope>
    <source>
        <strain evidence="1 2">DSM 28354</strain>
    </source>
</reference>
<proteinExistence type="predicted"/>
<dbReference type="AlphaFoldDB" id="A0A2T0SYB5"/>
<keyword evidence="2" id="KW-1185">Reference proteome</keyword>
<protein>
    <submittedName>
        <fullName evidence="1">Uncharacterized protein</fullName>
    </submittedName>
</protein>
<evidence type="ECO:0000313" key="2">
    <source>
        <dbReference type="Proteomes" id="UP000238375"/>
    </source>
</evidence>
<accession>A0A2T0SYB5</accession>
<dbReference type="EMBL" id="PVTE01000009">
    <property type="protein sequence ID" value="PRY38412.1"/>
    <property type="molecule type" value="Genomic_DNA"/>
</dbReference>
<dbReference type="RefSeq" id="WP_106138143.1">
    <property type="nucleotide sequence ID" value="NZ_PVTE01000009.1"/>
</dbReference>
<name>A0A2T0SYB5_9BACT</name>